<evidence type="ECO:0000256" key="1">
    <source>
        <dbReference type="SAM" id="MobiDB-lite"/>
    </source>
</evidence>
<dbReference type="RefSeq" id="WP_134755741.1">
    <property type="nucleotide sequence ID" value="NZ_CP038150.1"/>
</dbReference>
<dbReference type="OrthoDB" id="9861260at2"/>
<dbReference type="KEGG" id="ppai:E1956_29110"/>
<reference evidence="2 3" key="1">
    <citation type="submission" date="2019-03" db="EMBL/GenBank/DDBJ databases">
        <title>Paraburkholderia sp. 7MH5, isolated from subtropical forest soil.</title>
        <authorList>
            <person name="Gao Z.-H."/>
            <person name="Qiu L.-H."/>
        </authorList>
    </citation>
    <scope>NUCLEOTIDE SEQUENCE [LARGE SCALE GENOMIC DNA]</scope>
    <source>
        <strain evidence="2 3">7MH5</strain>
    </source>
</reference>
<dbReference type="AlphaFoldDB" id="A0A4P7CY97"/>
<keyword evidence="3" id="KW-1185">Reference proteome</keyword>
<gene>
    <name evidence="2" type="ORF">E1956_29110</name>
</gene>
<name>A0A4P7CY97_9BURK</name>
<dbReference type="EMBL" id="CP038150">
    <property type="protein sequence ID" value="QBR01271.1"/>
    <property type="molecule type" value="Genomic_DNA"/>
</dbReference>
<accession>A0A4P7CY97</accession>
<evidence type="ECO:0000313" key="3">
    <source>
        <dbReference type="Proteomes" id="UP000295727"/>
    </source>
</evidence>
<dbReference type="Proteomes" id="UP000295727">
    <property type="component" value="Chromosome 3"/>
</dbReference>
<feature type="region of interest" description="Disordered" evidence="1">
    <location>
        <begin position="39"/>
        <end position="67"/>
    </location>
</feature>
<organism evidence="2 3">
    <name type="scientific">Paraburkholderia pallida</name>
    <dbReference type="NCBI Taxonomy" id="2547399"/>
    <lineage>
        <taxon>Bacteria</taxon>
        <taxon>Pseudomonadati</taxon>
        <taxon>Pseudomonadota</taxon>
        <taxon>Betaproteobacteria</taxon>
        <taxon>Burkholderiales</taxon>
        <taxon>Burkholderiaceae</taxon>
        <taxon>Paraburkholderia</taxon>
    </lineage>
</organism>
<sequence length="67" mass="7636">MNESMVEAFLCMRDEDEDRQYMIDAAYCLDANAALPAGSTIKEQQPRSLIERGQPHWYTTTSAATRH</sequence>
<feature type="compositionally biased region" description="Polar residues" evidence="1">
    <location>
        <begin position="57"/>
        <end position="67"/>
    </location>
</feature>
<proteinExistence type="predicted"/>
<evidence type="ECO:0000313" key="2">
    <source>
        <dbReference type="EMBL" id="QBR01271.1"/>
    </source>
</evidence>
<protein>
    <submittedName>
        <fullName evidence="2">Uncharacterized protein</fullName>
    </submittedName>
</protein>